<dbReference type="EMBL" id="ALBS01000057">
    <property type="protein sequence ID" value="EJT51413.1"/>
    <property type="molecule type" value="Genomic_DNA"/>
</dbReference>
<dbReference type="OrthoDB" id="10253115at2759"/>
<evidence type="ECO:0000313" key="2">
    <source>
        <dbReference type="Proteomes" id="UP000002748"/>
    </source>
</evidence>
<sequence length="118" mass="12425">MGNNGKDAQATAADRVKHHGNQIGGFSNPNHLKFVAKLPKGLPVHITPLNPINFLLRSAFIRPHRIALKHPAIGVEWTYAECSAETGAGATGATLGRPRSELLDGVSDVTSHGAKAST</sequence>
<comment type="caution">
    <text evidence="1">The sequence shown here is derived from an EMBL/GenBank/DDBJ whole genome shotgun (WGS) entry which is preliminary data.</text>
</comment>
<name>J5R9J1_TRIAS</name>
<dbReference type="AlphaFoldDB" id="J5R9J1"/>
<dbReference type="VEuPathDB" id="FungiDB:A1Q1_07385"/>
<protein>
    <submittedName>
        <fullName evidence="1">Uncharacterized protein</fullName>
    </submittedName>
</protein>
<organism evidence="1 2">
    <name type="scientific">Trichosporon asahii var. asahii (strain ATCC 90039 / CBS 2479 / JCM 2466 / KCTC 7840 / NBRC 103889/ NCYC 2677 / UAMH 7654)</name>
    <name type="common">Yeast</name>
    <dbReference type="NCBI Taxonomy" id="1186058"/>
    <lineage>
        <taxon>Eukaryota</taxon>
        <taxon>Fungi</taxon>
        <taxon>Dikarya</taxon>
        <taxon>Basidiomycota</taxon>
        <taxon>Agaricomycotina</taxon>
        <taxon>Tremellomycetes</taxon>
        <taxon>Trichosporonales</taxon>
        <taxon>Trichosporonaceae</taxon>
        <taxon>Trichosporon</taxon>
    </lineage>
</organism>
<dbReference type="RefSeq" id="XP_014183096.1">
    <property type="nucleotide sequence ID" value="XM_014327621.1"/>
</dbReference>
<reference evidence="1 2" key="1">
    <citation type="journal article" date="2012" name="Eukaryot. Cell">
        <title>Draft genome sequence of CBS 2479, the standard type strain of Trichosporon asahii.</title>
        <authorList>
            <person name="Yang R.Y."/>
            <person name="Li H.T."/>
            <person name="Zhu H."/>
            <person name="Zhou G.P."/>
            <person name="Wang M."/>
            <person name="Wang L."/>
        </authorList>
    </citation>
    <scope>NUCLEOTIDE SEQUENCE [LARGE SCALE GENOMIC DNA]</scope>
    <source>
        <strain evidence="2">ATCC 90039 / CBS 2479 / JCM 2466 / KCTC 7840 / NCYC 2677 / UAMH 7654</strain>
    </source>
</reference>
<evidence type="ECO:0000313" key="1">
    <source>
        <dbReference type="EMBL" id="EJT51413.1"/>
    </source>
</evidence>
<dbReference type="Proteomes" id="UP000002748">
    <property type="component" value="Unassembled WGS sequence"/>
</dbReference>
<dbReference type="HOGENOM" id="CLU_2074788_0_0_1"/>
<gene>
    <name evidence="1" type="ORF">A1Q1_07385</name>
</gene>
<dbReference type="GeneID" id="25990897"/>
<dbReference type="KEGG" id="tasa:A1Q1_07385"/>
<proteinExistence type="predicted"/>
<accession>J5R9J1</accession>